<evidence type="ECO:0000313" key="5">
    <source>
        <dbReference type="Proteomes" id="UP000784286"/>
    </source>
</evidence>
<dbReference type="PROSITE" id="PS51112">
    <property type="entry name" value="AMMECR1"/>
    <property type="match status" value="1"/>
</dbReference>
<sequence length="506" mass="55625">MNRILKFLSVICIMTAHVIPSFSQAGGEIRRPAVAGRFYPADPDTLRSEVNRYLSEAGTDSISSVRAIIVPHAGYVFSGATASKAYACIAPSAHYRRVFLLGPSHRAAFDGASVNGVSPAYATPLGEVKVDQETCERLAHSDDVFCYLPQAHQKEHCLEVQLPFLQQRLQSVPPIVPVIVGTQRIEKLERVAQALLPYFTSENLFVISSDFSHYPPYADACKADKATGDAILSASVEKFMRAIAGNSSHGYQNLLTSACGQAPIAVLLLMMQQTPGLQMKHLGYCNSGDLPYGGRDEVVGYHAFAVSEGGGGKAFRHVSDTFSLRAAEKAELLRIARKSIENELEGKMELPYDSARLTDTLKMNCGAFVTLHLNGKLRGCIGMLAGRRPLYLTVSDMARAAAFEDARFRPVTLEEMKDVRIDISVLSPLRKIHSVEEFELGKHGIFMVKDARSGTFLPQVAEETHWTKEEFLGHCARDKAGIGWNGWRSAELYVYEAEVFDEGEVE</sequence>
<dbReference type="Pfam" id="PF01871">
    <property type="entry name" value="AMMECR1"/>
    <property type="match status" value="1"/>
</dbReference>
<gene>
    <name evidence="4" type="primary">amrB</name>
    <name evidence="4" type="ORF">H9928_08705</name>
</gene>
<dbReference type="InterPro" id="IPR023473">
    <property type="entry name" value="AMMECR1"/>
</dbReference>
<dbReference type="InterPro" id="IPR036071">
    <property type="entry name" value="AMMECR1_dom_sf"/>
</dbReference>
<organism evidence="4 5">
    <name type="scientific">Candidatus Phocaeicola excrementipullorum</name>
    <dbReference type="NCBI Taxonomy" id="2838731"/>
    <lineage>
        <taxon>Bacteria</taxon>
        <taxon>Pseudomonadati</taxon>
        <taxon>Bacteroidota</taxon>
        <taxon>Bacteroidia</taxon>
        <taxon>Bacteroidales</taxon>
        <taxon>Bacteroidaceae</taxon>
        <taxon>Phocaeicola</taxon>
    </lineage>
</organism>
<dbReference type="HAMAP" id="MF_00055">
    <property type="entry name" value="MEMO1"/>
    <property type="match status" value="1"/>
</dbReference>
<dbReference type="Gene3D" id="3.30.1490.150">
    <property type="entry name" value="Hypothetical protein ph0010, domain 2"/>
    <property type="match status" value="1"/>
</dbReference>
<dbReference type="InterPro" id="IPR002737">
    <property type="entry name" value="MEMO1_fam"/>
</dbReference>
<dbReference type="PANTHER" id="PTHR11060">
    <property type="entry name" value="PROTEIN MEMO1"/>
    <property type="match status" value="1"/>
</dbReference>
<dbReference type="Pfam" id="PF01875">
    <property type="entry name" value="Memo"/>
    <property type="match status" value="1"/>
</dbReference>
<dbReference type="Gene3D" id="3.40.830.10">
    <property type="entry name" value="LigB-like"/>
    <property type="match status" value="1"/>
</dbReference>
<dbReference type="NCBIfam" id="TIGR04335">
    <property type="entry name" value="AmmeMemoSam_A"/>
    <property type="match status" value="1"/>
</dbReference>
<proteinExistence type="inferred from homology"/>
<evidence type="ECO:0000256" key="2">
    <source>
        <dbReference type="HAMAP-Rule" id="MF_00055"/>
    </source>
</evidence>
<dbReference type="SUPFAM" id="SSF143447">
    <property type="entry name" value="AMMECR1-like"/>
    <property type="match status" value="1"/>
</dbReference>
<dbReference type="EMBL" id="JAHLFJ010000079">
    <property type="protein sequence ID" value="MBU3856615.1"/>
    <property type="molecule type" value="Genomic_DNA"/>
</dbReference>
<dbReference type="InterPro" id="IPR002733">
    <property type="entry name" value="AMMECR1_domain"/>
</dbReference>
<reference evidence="4" key="2">
    <citation type="submission" date="2021-04" db="EMBL/GenBank/DDBJ databases">
        <authorList>
            <person name="Gilroy R."/>
        </authorList>
    </citation>
    <scope>NUCLEOTIDE SEQUENCE</scope>
    <source>
        <strain evidence="4">8470</strain>
    </source>
</reference>
<comment type="caution">
    <text evidence="4">The sequence shown here is derived from an EMBL/GenBank/DDBJ whole genome shotgun (WGS) entry which is preliminary data.</text>
</comment>
<dbReference type="NCBIfam" id="TIGR00296">
    <property type="entry name" value="TIGR00296 family protein"/>
    <property type="match status" value="1"/>
</dbReference>
<dbReference type="NCBIfam" id="TIGR04336">
    <property type="entry name" value="AmmeMemoSam_B"/>
    <property type="match status" value="1"/>
</dbReference>
<dbReference type="AlphaFoldDB" id="A0A948TNZ2"/>
<evidence type="ECO:0000313" key="4">
    <source>
        <dbReference type="EMBL" id="MBU3856615.1"/>
    </source>
</evidence>
<feature type="domain" description="AMMECR1" evidence="3">
    <location>
        <begin position="327"/>
        <end position="506"/>
    </location>
</feature>
<dbReference type="Gene3D" id="3.30.700.20">
    <property type="entry name" value="Hypothetical protein ph0010, domain 1"/>
    <property type="match status" value="1"/>
</dbReference>
<comment type="similarity">
    <text evidence="1 2">Belongs to the MEMO1 family.</text>
</comment>
<dbReference type="CDD" id="cd07361">
    <property type="entry name" value="MEMO_like"/>
    <property type="match status" value="1"/>
</dbReference>
<accession>A0A948TNZ2</accession>
<dbReference type="PANTHER" id="PTHR11060:SF0">
    <property type="entry name" value="PROTEIN MEMO1"/>
    <property type="match status" value="1"/>
</dbReference>
<evidence type="ECO:0000259" key="3">
    <source>
        <dbReference type="PROSITE" id="PS51112"/>
    </source>
</evidence>
<evidence type="ECO:0000256" key="1">
    <source>
        <dbReference type="ARBA" id="ARBA00006315"/>
    </source>
</evidence>
<name>A0A948TNZ2_9BACT</name>
<dbReference type="InterPro" id="IPR027485">
    <property type="entry name" value="AMMECR1_N"/>
</dbReference>
<protein>
    <recommendedName>
        <fullName evidence="2">MEMO1 family protein H9928_08705</fullName>
    </recommendedName>
</protein>
<reference evidence="4" key="1">
    <citation type="journal article" date="2021" name="PeerJ">
        <title>Extensive microbial diversity within the chicken gut microbiome revealed by metagenomics and culture.</title>
        <authorList>
            <person name="Gilroy R."/>
            <person name="Ravi A."/>
            <person name="Getino M."/>
            <person name="Pursley I."/>
            <person name="Horton D.L."/>
            <person name="Alikhan N.F."/>
            <person name="Baker D."/>
            <person name="Gharbi K."/>
            <person name="Hall N."/>
            <person name="Watson M."/>
            <person name="Adriaenssens E.M."/>
            <person name="Foster-Nyarko E."/>
            <person name="Jarju S."/>
            <person name="Secka A."/>
            <person name="Antonio M."/>
            <person name="Oren A."/>
            <person name="Chaudhuri R.R."/>
            <person name="La Ragione R."/>
            <person name="Hildebrand F."/>
            <person name="Pallen M.J."/>
        </authorList>
    </citation>
    <scope>NUCLEOTIDE SEQUENCE</scope>
    <source>
        <strain evidence="4">8470</strain>
    </source>
</reference>
<dbReference type="InterPro" id="IPR027623">
    <property type="entry name" value="AmmeMemoSam_A"/>
</dbReference>
<dbReference type="Proteomes" id="UP000784286">
    <property type="component" value="Unassembled WGS sequence"/>
</dbReference>